<keyword evidence="3" id="KW-1185">Reference proteome</keyword>
<dbReference type="AlphaFoldDB" id="A0A0R1JY62"/>
<dbReference type="EMBL" id="AZDT01000024">
    <property type="protein sequence ID" value="KRK76173.1"/>
    <property type="molecule type" value="Genomic_DNA"/>
</dbReference>
<reference evidence="2 3" key="1">
    <citation type="journal article" date="2015" name="Genome Announc.">
        <title>Expanding the biotechnology potential of lactobacilli through comparative genomics of 213 strains and associated genera.</title>
        <authorList>
            <person name="Sun Z."/>
            <person name="Harris H.M."/>
            <person name="McCann A."/>
            <person name="Guo C."/>
            <person name="Argimon S."/>
            <person name="Zhang W."/>
            <person name="Yang X."/>
            <person name="Jeffery I.B."/>
            <person name="Cooney J.C."/>
            <person name="Kagawa T.F."/>
            <person name="Liu W."/>
            <person name="Song Y."/>
            <person name="Salvetti E."/>
            <person name="Wrobel A."/>
            <person name="Rasinkangas P."/>
            <person name="Parkhill J."/>
            <person name="Rea M.C."/>
            <person name="O'Sullivan O."/>
            <person name="Ritari J."/>
            <person name="Douillard F.P."/>
            <person name="Paul Ross R."/>
            <person name="Yang R."/>
            <person name="Briner A.E."/>
            <person name="Felis G.E."/>
            <person name="de Vos W.M."/>
            <person name="Barrangou R."/>
            <person name="Klaenhammer T.R."/>
            <person name="Caufield P.W."/>
            <person name="Cui Y."/>
            <person name="Zhang H."/>
            <person name="O'Toole P.W."/>
        </authorList>
    </citation>
    <scope>NUCLEOTIDE SEQUENCE [LARGE SCALE GENOMIC DNA]</scope>
    <source>
        <strain evidence="2 3">DSM 19117</strain>
    </source>
</reference>
<name>A0A0R1JY62_9LACO</name>
<evidence type="ECO:0000313" key="2">
    <source>
        <dbReference type="EMBL" id="KRK76173.1"/>
    </source>
</evidence>
<dbReference type="PATRIC" id="fig|1423773.3.peg.1569"/>
<keyword evidence="1" id="KW-0732">Signal</keyword>
<proteinExistence type="predicted"/>
<comment type="caution">
    <text evidence="2">The sequence shown here is derived from an EMBL/GenBank/DDBJ whole genome shotgun (WGS) entry which is preliminary data.</text>
</comment>
<feature type="signal peptide" evidence="1">
    <location>
        <begin position="1"/>
        <end position="32"/>
    </location>
</feature>
<gene>
    <name evidence="2" type="ORF">FD30_GL001524</name>
</gene>
<evidence type="ECO:0000313" key="3">
    <source>
        <dbReference type="Proteomes" id="UP000051162"/>
    </source>
</evidence>
<dbReference type="STRING" id="1423773.FD30_GL001524"/>
<sequence length="167" mass="18624">MNKMQKWQRMSLLGLVTASFMGLGGGAVTAQAAQHTVATFPKSLRGTWYTYDSHQYYRTRITAKTITVNGTTGHLHPVKAAGTNVQSDWVQATPVTYRGEHWINVRGWFQAAGSGDDYRKVTHTLKGKRHVALQYASGAVFKTSTYGYHSKALAKTYAHHYYAGDRH</sequence>
<dbReference type="OrthoDB" id="2293239at2"/>
<accession>A0A0R1JY62</accession>
<dbReference type="Proteomes" id="UP000051162">
    <property type="component" value="Unassembled WGS sequence"/>
</dbReference>
<feature type="chain" id="PRO_5006406316" evidence="1">
    <location>
        <begin position="33"/>
        <end position="167"/>
    </location>
</feature>
<organism evidence="2 3">
    <name type="scientific">Levilactobacillus namurensis DSM 19117</name>
    <dbReference type="NCBI Taxonomy" id="1423773"/>
    <lineage>
        <taxon>Bacteria</taxon>
        <taxon>Bacillati</taxon>
        <taxon>Bacillota</taxon>
        <taxon>Bacilli</taxon>
        <taxon>Lactobacillales</taxon>
        <taxon>Lactobacillaceae</taxon>
        <taxon>Levilactobacillus</taxon>
    </lineage>
</organism>
<evidence type="ECO:0000256" key="1">
    <source>
        <dbReference type="SAM" id="SignalP"/>
    </source>
</evidence>
<protein>
    <submittedName>
        <fullName evidence="2">Uncharacterized protein</fullName>
    </submittedName>
</protein>